<dbReference type="Proteomes" id="UP001501758">
    <property type="component" value="Unassembled WGS sequence"/>
</dbReference>
<gene>
    <name evidence="1" type="ORF">GCM10009430_16190</name>
</gene>
<dbReference type="EMBL" id="BAAAGE010000001">
    <property type="protein sequence ID" value="GAA0718276.1"/>
    <property type="molecule type" value="Genomic_DNA"/>
</dbReference>
<sequence length="103" mass="12261">MTPEEAKKLIHKEYNSQNGLDTLFRMSADVEEKRIEKFIEALQAIEHYYSDKKTISKELVYQLFSMYNTLRASMGHWKVEHPKGLDKDTCWKIFDGIRNVFTR</sequence>
<accession>A0ABN1INS2</accession>
<comment type="caution">
    <text evidence="1">The sequence shown here is derived from an EMBL/GenBank/DDBJ whole genome shotgun (WGS) entry which is preliminary data.</text>
</comment>
<keyword evidence="2" id="KW-1185">Reference proteome</keyword>
<organism evidence="1 2">
    <name type="scientific">Aquimarina litoralis</name>
    <dbReference type="NCBI Taxonomy" id="584605"/>
    <lineage>
        <taxon>Bacteria</taxon>
        <taxon>Pseudomonadati</taxon>
        <taxon>Bacteroidota</taxon>
        <taxon>Flavobacteriia</taxon>
        <taxon>Flavobacteriales</taxon>
        <taxon>Flavobacteriaceae</taxon>
        <taxon>Aquimarina</taxon>
    </lineage>
</organism>
<name>A0ABN1INS2_9FLAO</name>
<evidence type="ECO:0000313" key="1">
    <source>
        <dbReference type="EMBL" id="GAA0718276.1"/>
    </source>
</evidence>
<reference evidence="1 2" key="1">
    <citation type="journal article" date="2019" name="Int. J. Syst. Evol. Microbiol.">
        <title>The Global Catalogue of Microorganisms (GCM) 10K type strain sequencing project: providing services to taxonomists for standard genome sequencing and annotation.</title>
        <authorList>
            <consortium name="The Broad Institute Genomics Platform"/>
            <consortium name="The Broad Institute Genome Sequencing Center for Infectious Disease"/>
            <person name="Wu L."/>
            <person name="Ma J."/>
        </authorList>
    </citation>
    <scope>NUCLEOTIDE SEQUENCE [LARGE SCALE GENOMIC DNA]</scope>
    <source>
        <strain evidence="1 2">JCM 15974</strain>
    </source>
</reference>
<evidence type="ECO:0000313" key="2">
    <source>
        <dbReference type="Proteomes" id="UP001501758"/>
    </source>
</evidence>
<dbReference type="RefSeq" id="WP_343911823.1">
    <property type="nucleotide sequence ID" value="NZ_BAAAGE010000001.1"/>
</dbReference>
<protein>
    <submittedName>
        <fullName evidence="1">Uncharacterized protein</fullName>
    </submittedName>
</protein>
<proteinExistence type="predicted"/>